<keyword evidence="2" id="KW-1185">Reference proteome</keyword>
<evidence type="ECO:0000313" key="2">
    <source>
        <dbReference type="Proteomes" id="UP000530514"/>
    </source>
</evidence>
<organism evidence="1 2">
    <name type="scientific">Thermoactinomyces daqus</name>
    <dbReference type="NCBI Taxonomy" id="1329516"/>
    <lineage>
        <taxon>Bacteria</taxon>
        <taxon>Bacillati</taxon>
        <taxon>Bacillota</taxon>
        <taxon>Bacilli</taxon>
        <taxon>Bacillales</taxon>
        <taxon>Thermoactinomycetaceae</taxon>
        <taxon>Thermoactinomyces</taxon>
    </lineage>
</organism>
<protein>
    <submittedName>
        <fullName evidence="1">Uncharacterized protein</fullName>
    </submittedName>
</protein>
<comment type="caution">
    <text evidence="1">The sequence shown here is derived from an EMBL/GenBank/DDBJ whole genome shotgun (WGS) entry which is preliminary data.</text>
</comment>
<dbReference type="InterPro" id="IPR046687">
    <property type="entry name" value="DUF6557"/>
</dbReference>
<accession>A0A7W1XA87</accession>
<proteinExistence type="predicted"/>
<reference evidence="1 2" key="1">
    <citation type="submission" date="2020-07" db="EMBL/GenBank/DDBJ databases">
        <authorList>
            <person name="Feng H."/>
        </authorList>
    </citation>
    <scope>NUCLEOTIDE SEQUENCE [LARGE SCALE GENOMIC DNA]</scope>
    <source>
        <strain evidence="2">s-11</strain>
    </source>
</reference>
<gene>
    <name evidence="1" type="ORF">H1164_08365</name>
</gene>
<sequence>MKNVKFKELVDRVSWNEVAEVLQVEYEEDWNKSFFGFENVFNRLNEMEPEEVEGEIVVGYAKNFIDGGEFIAVSHLINGEFFVPSFTPWNEWLGMQVSEDSLKRFSPAEIVSHSLWEMTFHGFSERKVEDTKNDLIKAIKSLK</sequence>
<dbReference type="Proteomes" id="UP000530514">
    <property type="component" value="Unassembled WGS sequence"/>
</dbReference>
<evidence type="ECO:0000313" key="1">
    <source>
        <dbReference type="EMBL" id="MBA4542914.1"/>
    </source>
</evidence>
<dbReference type="Pfam" id="PF20194">
    <property type="entry name" value="DUF6557"/>
    <property type="match status" value="1"/>
</dbReference>
<dbReference type="OrthoDB" id="1823576at2"/>
<dbReference type="EMBL" id="JACEIP010000010">
    <property type="protein sequence ID" value="MBA4542914.1"/>
    <property type="molecule type" value="Genomic_DNA"/>
</dbReference>
<dbReference type="AlphaFoldDB" id="A0A7W1XA87"/>
<name>A0A7W1XA87_9BACL</name>
<dbReference type="RefSeq" id="WP_033101888.1">
    <property type="nucleotide sequence ID" value="NZ_JACEIP010000010.1"/>
</dbReference>